<dbReference type="InterPro" id="IPR050317">
    <property type="entry name" value="Plant_Fungal_Acyltransferase"/>
</dbReference>
<comment type="similarity">
    <text evidence="1">Belongs to the plant acyltransferase family.</text>
</comment>
<evidence type="ECO:0000313" key="2">
    <source>
        <dbReference type="EMBL" id="KAK9058476.1"/>
    </source>
</evidence>
<dbReference type="AlphaFoldDB" id="A0AAP0CM27"/>
<name>A0AAP0CM27_9ASTR</name>
<proteinExistence type="inferred from homology"/>
<accession>A0AAP0CM27</accession>
<reference evidence="2 3" key="1">
    <citation type="submission" date="2024-04" db="EMBL/GenBank/DDBJ databases">
        <title>The reference genome of an endangered Asteraceae, Deinandra increscens subsp. villosa, native to the Central Coast of California.</title>
        <authorList>
            <person name="Guilliams M."/>
            <person name="Hasenstab-Lehman K."/>
            <person name="Meyer R."/>
            <person name="Mcevoy S."/>
        </authorList>
    </citation>
    <scope>NUCLEOTIDE SEQUENCE [LARGE SCALE GENOMIC DNA]</scope>
    <source>
        <tissue evidence="2">Leaf</tissue>
    </source>
</reference>
<evidence type="ECO:0000313" key="3">
    <source>
        <dbReference type="Proteomes" id="UP001408789"/>
    </source>
</evidence>
<dbReference type="GO" id="GO:0016747">
    <property type="term" value="F:acyltransferase activity, transferring groups other than amino-acyl groups"/>
    <property type="evidence" value="ECO:0007669"/>
    <property type="project" value="TreeGrafter"/>
</dbReference>
<dbReference type="Pfam" id="PF02458">
    <property type="entry name" value="Transferase"/>
    <property type="match status" value="1"/>
</dbReference>
<comment type="caution">
    <text evidence="2">The sequence shown here is derived from an EMBL/GenBank/DDBJ whole genome shotgun (WGS) entry which is preliminary data.</text>
</comment>
<organism evidence="2 3">
    <name type="scientific">Deinandra increscens subsp. villosa</name>
    <dbReference type="NCBI Taxonomy" id="3103831"/>
    <lineage>
        <taxon>Eukaryota</taxon>
        <taxon>Viridiplantae</taxon>
        <taxon>Streptophyta</taxon>
        <taxon>Embryophyta</taxon>
        <taxon>Tracheophyta</taxon>
        <taxon>Spermatophyta</taxon>
        <taxon>Magnoliopsida</taxon>
        <taxon>eudicotyledons</taxon>
        <taxon>Gunneridae</taxon>
        <taxon>Pentapetalae</taxon>
        <taxon>asterids</taxon>
        <taxon>campanulids</taxon>
        <taxon>Asterales</taxon>
        <taxon>Asteraceae</taxon>
        <taxon>Asteroideae</taxon>
        <taxon>Heliantheae alliance</taxon>
        <taxon>Madieae</taxon>
        <taxon>Madiinae</taxon>
        <taxon>Deinandra</taxon>
    </lineage>
</organism>
<evidence type="ECO:0000256" key="1">
    <source>
        <dbReference type="ARBA" id="ARBA00009861"/>
    </source>
</evidence>
<protein>
    <submittedName>
        <fullName evidence="2">Uncharacterized protein</fullName>
    </submittedName>
</protein>
<dbReference type="PANTHER" id="PTHR31642:SF243">
    <property type="entry name" value="HXXXD-TYPE ACYL-TRANSFERASE FAMILY PROTEIN-RELATED"/>
    <property type="match status" value="1"/>
</dbReference>
<dbReference type="InterPro" id="IPR023213">
    <property type="entry name" value="CAT-like_dom_sf"/>
</dbReference>
<keyword evidence="3" id="KW-1185">Reference proteome</keyword>
<sequence length="440" mass="49490">MVSSNVQNSIYDIKISTVAPGFISGRDATQELTAMDLAMKLHYLRFVYYFKTPTFDGFTILKIKETMFNWLNHAFIPCGRFRRADSGRPFIRCNDSGVRIIEAKCHLSLDEWLESKHDSRHKLLVSDQVLGPDLAYSPLVLIQLTDFKCGGKSIGMSWAHVLGDAFSAVGFINLWAKAIAGHYPAQPLTMTQPLTMDQPVTKAQQQNQADPKPNIDPLSVKRVDPVGDLWSTSNNSKMETFTFYISRAELTRLQAQICGKKGDRHVPEFECICVVIWQCLAKIRDGLGPKVVTICRNDSRYRNEGIITNESQSIGLVKPDFPVEDYKPLELGSLIMNKTYDERIKIKEAMKSGEKLPDFLVYGANLTFVDLSEVSFYEMEVRGHKPIYMNCSIDNIGDEGVVLVLPTPKGCSDGRMVSVTLSENQVFAFKSVLKEDWCIA</sequence>
<dbReference type="Gene3D" id="3.30.559.10">
    <property type="entry name" value="Chloramphenicol acetyltransferase-like domain"/>
    <property type="match status" value="3"/>
</dbReference>
<dbReference type="Proteomes" id="UP001408789">
    <property type="component" value="Unassembled WGS sequence"/>
</dbReference>
<dbReference type="PANTHER" id="PTHR31642">
    <property type="entry name" value="TRICHOTHECENE 3-O-ACETYLTRANSFERASE"/>
    <property type="match status" value="1"/>
</dbReference>
<dbReference type="EMBL" id="JBCNJP010000023">
    <property type="protein sequence ID" value="KAK9058476.1"/>
    <property type="molecule type" value="Genomic_DNA"/>
</dbReference>
<gene>
    <name evidence="2" type="ORF">SSX86_023318</name>
</gene>